<protein>
    <submittedName>
        <fullName evidence="2">ThiJ/PfpI family protein</fullName>
    </submittedName>
</protein>
<gene>
    <name evidence="2" type="ORF">FTUN_0634</name>
</gene>
<dbReference type="Proteomes" id="UP000503447">
    <property type="component" value="Chromosome"/>
</dbReference>
<dbReference type="AlphaFoldDB" id="A0A6M5YII6"/>
<evidence type="ECO:0000313" key="3">
    <source>
        <dbReference type="Proteomes" id="UP000503447"/>
    </source>
</evidence>
<dbReference type="SUPFAM" id="SSF52317">
    <property type="entry name" value="Class I glutamine amidotransferase-like"/>
    <property type="match status" value="1"/>
</dbReference>
<dbReference type="InterPro" id="IPR006311">
    <property type="entry name" value="TAT_signal"/>
</dbReference>
<dbReference type="PANTHER" id="PTHR43130">
    <property type="entry name" value="ARAC-FAMILY TRANSCRIPTIONAL REGULATOR"/>
    <property type="match status" value="1"/>
</dbReference>
<evidence type="ECO:0000313" key="2">
    <source>
        <dbReference type="EMBL" id="QJW93131.1"/>
    </source>
</evidence>
<feature type="domain" description="DJ-1/PfpI" evidence="1">
    <location>
        <begin position="37"/>
        <end position="198"/>
    </location>
</feature>
<dbReference type="InterPro" id="IPR052158">
    <property type="entry name" value="INH-QAR"/>
</dbReference>
<keyword evidence="3" id="KW-1185">Reference proteome</keyword>
<dbReference type="InterPro" id="IPR029062">
    <property type="entry name" value="Class_I_gatase-like"/>
</dbReference>
<dbReference type="RefSeq" id="WP_227254725.1">
    <property type="nucleotide sequence ID" value="NZ_CP053452.2"/>
</dbReference>
<proteinExistence type="predicted"/>
<dbReference type="Gene3D" id="3.40.50.880">
    <property type="match status" value="1"/>
</dbReference>
<evidence type="ECO:0000259" key="1">
    <source>
        <dbReference type="Pfam" id="PF01965"/>
    </source>
</evidence>
<dbReference type="GO" id="GO:0006355">
    <property type="term" value="P:regulation of DNA-templated transcription"/>
    <property type="evidence" value="ECO:0007669"/>
    <property type="project" value="TreeGrafter"/>
</dbReference>
<accession>A0A6M5YII6</accession>
<name>A0A6M5YII6_9BACT</name>
<sequence length="257" mass="27466">MTRRDAMKLLGTTVAVTTATTGSAPAAAADKDKPGEVWMVVYPKFTALDLVGPHHVFSLLERYKVRLVWKDTKEVVSDTGIPVRPTTAFADCPGDPAVLFVPGGTEGTLAAMEDKEVREFLAGRGARAKFVTSVCTGSLVLGAAGLLKGYKATTHWLTLDTLKQFGAEPVAARVVEDRNRVTGAGVTAGIDFALALAAKLKDESYAKAVQLMMEYDPQPPFKSGNPKVADADTVKMLRAMTAPFQTKLDAAIQRLPK</sequence>
<dbReference type="CDD" id="cd03139">
    <property type="entry name" value="GATase1_PfpI_2"/>
    <property type="match status" value="1"/>
</dbReference>
<dbReference type="KEGG" id="ftj:FTUN_0634"/>
<reference evidence="3" key="1">
    <citation type="submission" date="2020-05" db="EMBL/GenBank/DDBJ databases">
        <title>Frigoriglobus tundricola gen. nov., sp. nov., a psychrotolerant cellulolytic planctomycete of the family Gemmataceae with two divergent copies of 16S rRNA gene.</title>
        <authorList>
            <person name="Kulichevskaya I.S."/>
            <person name="Ivanova A.A."/>
            <person name="Naumoff D.G."/>
            <person name="Beletsky A.V."/>
            <person name="Rijpstra W.I.C."/>
            <person name="Sinninghe Damste J.S."/>
            <person name="Mardanov A.V."/>
            <person name="Ravin N.V."/>
            <person name="Dedysh S.N."/>
        </authorList>
    </citation>
    <scope>NUCLEOTIDE SEQUENCE [LARGE SCALE GENOMIC DNA]</scope>
    <source>
        <strain evidence="3">PL17</strain>
    </source>
</reference>
<dbReference type="InterPro" id="IPR002818">
    <property type="entry name" value="DJ-1/PfpI"/>
</dbReference>
<dbReference type="PANTHER" id="PTHR43130:SF2">
    <property type="entry name" value="DJ-1_PFPI DOMAIN-CONTAINING PROTEIN"/>
    <property type="match status" value="1"/>
</dbReference>
<dbReference type="EMBL" id="CP053452">
    <property type="protein sequence ID" value="QJW93131.1"/>
    <property type="molecule type" value="Genomic_DNA"/>
</dbReference>
<organism evidence="2 3">
    <name type="scientific">Frigoriglobus tundricola</name>
    <dbReference type="NCBI Taxonomy" id="2774151"/>
    <lineage>
        <taxon>Bacteria</taxon>
        <taxon>Pseudomonadati</taxon>
        <taxon>Planctomycetota</taxon>
        <taxon>Planctomycetia</taxon>
        <taxon>Gemmatales</taxon>
        <taxon>Gemmataceae</taxon>
        <taxon>Frigoriglobus</taxon>
    </lineage>
</organism>
<dbReference type="Pfam" id="PF01965">
    <property type="entry name" value="DJ-1_PfpI"/>
    <property type="match status" value="1"/>
</dbReference>
<dbReference type="PROSITE" id="PS51318">
    <property type="entry name" value="TAT"/>
    <property type="match status" value="1"/>
</dbReference>